<organism evidence="1 2">
    <name type="scientific">Rubroshorea leprosula</name>
    <dbReference type="NCBI Taxonomy" id="152421"/>
    <lineage>
        <taxon>Eukaryota</taxon>
        <taxon>Viridiplantae</taxon>
        <taxon>Streptophyta</taxon>
        <taxon>Embryophyta</taxon>
        <taxon>Tracheophyta</taxon>
        <taxon>Spermatophyta</taxon>
        <taxon>Magnoliopsida</taxon>
        <taxon>eudicotyledons</taxon>
        <taxon>Gunneridae</taxon>
        <taxon>Pentapetalae</taxon>
        <taxon>rosids</taxon>
        <taxon>malvids</taxon>
        <taxon>Malvales</taxon>
        <taxon>Dipterocarpaceae</taxon>
        <taxon>Rubroshorea</taxon>
    </lineage>
</organism>
<dbReference type="AlphaFoldDB" id="A0AAV5MUA2"/>
<name>A0AAV5MUA2_9ROSI</name>
<dbReference type="InterPro" id="IPR008686">
    <property type="entry name" value="RNA_pol_mitovir"/>
</dbReference>
<evidence type="ECO:0000313" key="2">
    <source>
        <dbReference type="Proteomes" id="UP001054252"/>
    </source>
</evidence>
<protein>
    <recommendedName>
        <fullName evidence="3">RNA-dependent RNA polymerase</fullName>
    </recommendedName>
</protein>
<evidence type="ECO:0000313" key="1">
    <source>
        <dbReference type="EMBL" id="GKV53028.1"/>
    </source>
</evidence>
<dbReference type="SUPFAM" id="SSF56672">
    <property type="entry name" value="DNA/RNA polymerases"/>
    <property type="match status" value="1"/>
</dbReference>
<dbReference type="EMBL" id="BPVZ01001019">
    <property type="protein sequence ID" value="GKV53028.1"/>
    <property type="molecule type" value="Genomic_DNA"/>
</dbReference>
<evidence type="ECO:0008006" key="3">
    <source>
        <dbReference type="Google" id="ProtNLM"/>
    </source>
</evidence>
<keyword evidence="2" id="KW-1185">Reference proteome</keyword>
<sequence length="697" mass="80468">MVELFDRSTSCPVSVSLTRCGYPRIIPSYARKIIYSGGERADRQVQLLLTFFSLFTIVEKAKRINKETFKSIRDPVENIDQVIDFMSRLKPSIRPLLLRYVPEIRSYPLEQGFRWIPSWKALPTYRAIDRLVQIFPELAKYRRIRSPFLMQTLELAAFRFLIEFVNSRGEQFCQGVLFPTRVRFAFDRNNKIFSGTDLDEFEMKVGPYLPPWHPAMGPVWTGRLANVVEGGGKRRVFAIGNWCNQRLLQPVHVWLSKILKSLETDGTFNQTAPLYRLKGSTNTYCYDLSAATDRWPLLVMFETMEVLLDRSFASAAVNSCLATNLFYIGIVPDASPNEERSWISFVAGQPLGYYSSWPLFALTHHLVVWWCAEQVYPGQRFTSYALLGDDIVIANEDVARKYAEVLSDQQVKISKHKSLISKSGAVEFAKRIMVRNVSVDISPATTKSVLGAHVILGRFSLIHRWPKIRFSTFRRLGGAGYKTCSRLPPNLHSEREKYEWLLWDRLRQPSFEFSLGGGAPLSPSQFWFSARFIVDSLKPKGLRGPPSDLFVSEEQCTFQEYTSLRGFVREWLAYQQWWFWYYRLVNNHLDYRNPEVKCKINRLSLQDILAAPICQFSWKVKRLDNQVLLSRFNLLHKLKQILDTLPVVRELPVGRVPPPPFVVVEGISYLTGPLCDNMFLVTCEGLINPHRGYSNWV</sequence>
<dbReference type="InterPro" id="IPR043502">
    <property type="entry name" value="DNA/RNA_pol_sf"/>
</dbReference>
<dbReference type="Proteomes" id="UP001054252">
    <property type="component" value="Unassembled WGS sequence"/>
</dbReference>
<comment type="caution">
    <text evidence="1">The sequence shown here is derived from an EMBL/GenBank/DDBJ whole genome shotgun (WGS) entry which is preliminary data.</text>
</comment>
<proteinExistence type="predicted"/>
<reference evidence="1 2" key="1">
    <citation type="journal article" date="2021" name="Commun. Biol.">
        <title>The genome of Shorea leprosula (Dipterocarpaceae) highlights the ecological relevance of drought in aseasonal tropical rainforests.</title>
        <authorList>
            <person name="Ng K.K.S."/>
            <person name="Kobayashi M.J."/>
            <person name="Fawcett J.A."/>
            <person name="Hatakeyama M."/>
            <person name="Paape T."/>
            <person name="Ng C.H."/>
            <person name="Ang C.C."/>
            <person name="Tnah L.H."/>
            <person name="Lee C.T."/>
            <person name="Nishiyama T."/>
            <person name="Sese J."/>
            <person name="O'Brien M.J."/>
            <person name="Copetti D."/>
            <person name="Mohd Noor M.I."/>
            <person name="Ong R.C."/>
            <person name="Putra M."/>
            <person name="Sireger I.Z."/>
            <person name="Indrioko S."/>
            <person name="Kosugi Y."/>
            <person name="Izuno A."/>
            <person name="Isagi Y."/>
            <person name="Lee S.L."/>
            <person name="Shimizu K.K."/>
        </authorList>
    </citation>
    <scope>NUCLEOTIDE SEQUENCE [LARGE SCALE GENOMIC DNA]</scope>
    <source>
        <strain evidence="1">214</strain>
    </source>
</reference>
<gene>
    <name evidence="1" type="ORF">SLEP1_g59577</name>
</gene>
<dbReference type="PANTHER" id="PTHR34456">
    <property type="entry name" value="MITOVIRUS RNA-DEPENDENT RNA POLYMERASE"/>
    <property type="match status" value="1"/>
</dbReference>
<dbReference type="Pfam" id="PF05919">
    <property type="entry name" value="Mitovir_RNA_pol"/>
    <property type="match status" value="1"/>
</dbReference>
<dbReference type="PANTHER" id="PTHR34456:SF13">
    <property type="entry name" value="REVERSE TRANSCRIPTASE DOMAIN-CONTAINING PROTEIN"/>
    <property type="match status" value="1"/>
</dbReference>
<accession>A0AAV5MUA2</accession>